<dbReference type="PANTHER" id="PTHR43333">
    <property type="entry name" value="2-HACID_DH_C DOMAIN-CONTAINING PROTEIN"/>
    <property type="match status" value="1"/>
</dbReference>
<dbReference type="GO" id="GO:0016491">
    <property type="term" value="F:oxidoreductase activity"/>
    <property type="evidence" value="ECO:0007669"/>
    <property type="project" value="UniProtKB-KW"/>
</dbReference>
<dbReference type="CDD" id="cd12164">
    <property type="entry name" value="GDH_like_2"/>
    <property type="match status" value="1"/>
</dbReference>
<gene>
    <name evidence="4" type="ORF">MST27_11760</name>
</gene>
<protein>
    <submittedName>
        <fullName evidence="4">Glyoxylate/hydroxypyruvate reductase A</fullName>
    </submittedName>
</protein>
<dbReference type="InterPro" id="IPR036291">
    <property type="entry name" value="NAD(P)-bd_dom_sf"/>
</dbReference>
<dbReference type="InterPro" id="IPR006140">
    <property type="entry name" value="D-isomer_DH_NAD-bd"/>
</dbReference>
<proteinExistence type="predicted"/>
<keyword evidence="1" id="KW-0560">Oxidoreductase</keyword>
<dbReference type="SUPFAM" id="SSF51735">
    <property type="entry name" value="NAD(P)-binding Rossmann-fold domains"/>
    <property type="match status" value="1"/>
</dbReference>
<dbReference type="PANTHER" id="PTHR43333:SF1">
    <property type="entry name" value="D-ISOMER SPECIFIC 2-HYDROXYACID DEHYDROGENASE NAD-BINDING DOMAIN-CONTAINING PROTEIN"/>
    <property type="match status" value="1"/>
</dbReference>
<dbReference type="AlphaFoldDB" id="A0A9X2ASS2"/>
<dbReference type="Gene3D" id="3.40.50.720">
    <property type="entry name" value="NAD(P)-binding Rossmann-like Domain"/>
    <property type="match status" value="2"/>
</dbReference>
<keyword evidence="5" id="KW-1185">Reference proteome</keyword>
<reference evidence="4" key="1">
    <citation type="submission" date="2022-03" db="EMBL/GenBank/DDBJ databases">
        <title>Pseudomonas marianensis sp. nov., a marine bacterium isolated from deep-sea sediments of the Mariana Trench.</title>
        <authorList>
            <person name="Wei Y."/>
        </authorList>
    </citation>
    <scope>NUCLEOTIDE SEQUENCE</scope>
    <source>
        <strain evidence="4">PS1</strain>
    </source>
</reference>
<comment type="caution">
    <text evidence="4">The sequence shown here is derived from an EMBL/GenBank/DDBJ whole genome shotgun (WGS) entry which is preliminary data.</text>
</comment>
<dbReference type="PROSITE" id="PS50003">
    <property type="entry name" value="PH_DOMAIN"/>
    <property type="match status" value="1"/>
</dbReference>
<name>A0A9X2ASS2_9GAMM</name>
<dbReference type="Proteomes" id="UP001139682">
    <property type="component" value="Unassembled WGS sequence"/>
</dbReference>
<feature type="domain" description="PH" evidence="3">
    <location>
        <begin position="1"/>
        <end position="26"/>
    </location>
</feature>
<evidence type="ECO:0000313" key="4">
    <source>
        <dbReference type="EMBL" id="MCJ0974045.1"/>
    </source>
</evidence>
<dbReference type="EMBL" id="JALGRD010000006">
    <property type="protein sequence ID" value="MCJ0974045.1"/>
    <property type="molecule type" value="Genomic_DNA"/>
</dbReference>
<accession>A0A9X2ASS2</accession>
<dbReference type="GO" id="GO:0051287">
    <property type="term" value="F:NAD binding"/>
    <property type="evidence" value="ECO:0007669"/>
    <property type="project" value="InterPro"/>
</dbReference>
<sequence>MDILLCGSFDDAERDEWLDALRSACPDANWHLSPSADEAQRIEAAVVANPPPGALRHLPNLRLIQSLWAGVDRLMLDASLPAGVPVARMVDPAMNQAMAQTAVWATLSLHRGFFRYAAQQQATRWQQWPQRRADEVRVTILGLGQMGRCCASRLAGLGYTVAGWSSRPTEMDGIETCSGNAALQGLLQRTDILINLLPLTPQTEGLLDTPLFNALPRGAGLVNLARGAHLVEDALLEALDTGQIGHAVLDVFHHEPLPAEHPFWRHPNVTVLPHVAAMTDARSAAGVVAQNLQALRDGRPLANLVDPKRGY</sequence>
<organism evidence="4 5">
    <name type="scientific">Stutzerimonas marianensis</name>
    <dbReference type="NCBI Taxonomy" id="2929513"/>
    <lineage>
        <taxon>Bacteria</taxon>
        <taxon>Pseudomonadati</taxon>
        <taxon>Pseudomonadota</taxon>
        <taxon>Gammaproteobacteria</taxon>
        <taxon>Pseudomonadales</taxon>
        <taxon>Pseudomonadaceae</taxon>
        <taxon>Stutzerimonas</taxon>
    </lineage>
</organism>
<keyword evidence="2" id="KW-0520">NAD</keyword>
<dbReference type="InterPro" id="IPR001849">
    <property type="entry name" value="PH_domain"/>
</dbReference>
<evidence type="ECO:0000259" key="3">
    <source>
        <dbReference type="PROSITE" id="PS50003"/>
    </source>
</evidence>
<evidence type="ECO:0000313" key="5">
    <source>
        <dbReference type="Proteomes" id="UP001139682"/>
    </source>
</evidence>
<dbReference type="RefSeq" id="WP_243606130.1">
    <property type="nucleotide sequence ID" value="NZ_JALGRD010000006.1"/>
</dbReference>
<dbReference type="SUPFAM" id="SSF52283">
    <property type="entry name" value="Formate/glycerate dehydrogenase catalytic domain-like"/>
    <property type="match status" value="1"/>
</dbReference>
<evidence type="ECO:0000256" key="1">
    <source>
        <dbReference type="ARBA" id="ARBA00023002"/>
    </source>
</evidence>
<dbReference type="Pfam" id="PF02826">
    <property type="entry name" value="2-Hacid_dh_C"/>
    <property type="match status" value="1"/>
</dbReference>
<evidence type="ECO:0000256" key="2">
    <source>
        <dbReference type="ARBA" id="ARBA00023027"/>
    </source>
</evidence>